<name>A0A9N9PBR2_9GLOM</name>
<organism evidence="1 2">
    <name type="scientific">Dentiscutata erythropus</name>
    <dbReference type="NCBI Taxonomy" id="1348616"/>
    <lineage>
        <taxon>Eukaryota</taxon>
        <taxon>Fungi</taxon>
        <taxon>Fungi incertae sedis</taxon>
        <taxon>Mucoromycota</taxon>
        <taxon>Glomeromycotina</taxon>
        <taxon>Glomeromycetes</taxon>
        <taxon>Diversisporales</taxon>
        <taxon>Gigasporaceae</taxon>
        <taxon>Dentiscutata</taxon>
    </lineage>
</organism>
<evidence type="ECO:0000313" key="1">
    <source>
        <dbReference type="EMBL" id="CAG8801824.1"/>
    </source>
</evidence>
<keyword evidence="2" id="KW-1185">Reference proteome</keyword>
<sequence>YSIPVSCLKADHVLTPKALSNSAPLLIYSAPVIPDSYIPNNKRG</sequence>
<gene>
    <name evidence="1" type="ORF">DERYTH_LOCUS23540</name>
</gene>
<proteinExistence type="predicted"/>
<reference evidence="1" key="1">
    <citation type="submission" date="2021-06" db="EMBL/GenBank/DDBJ databases">
        <authorList>
            <person name="Kallberg Y."/>
            <person name="Tangrot J."/>
            <person name="Rosling A."/>
        </authorList>
    </citation>
    <scope>NUCLEOTIDE SEQUENCE</scope>
    <source>
        <strain evidence="1">MA453B</strain>
    </source>
</reference>
<accession>A0A9N9PBR2</accession>
<dbReference type="OrthoDB" id="2437317at2759"/>
<dbReference type="Proteomes" id="UP000789405">
    <property type="component" value="Unassembled WGS sequence"/>
</dbReference>
<comment type="caution">
    <text evidence="1">The sequence shown here is derived from an EMBL/GenBank/DDBJ whole genome shotgun (WGS) entry which is preliminary data.</text>
</comment>
<evidence type="ECO:0000313" key="2">
    <source>
        <dbReference type="Proteomes" id="UP000789405"/>
    </source>
</evidence>
<dbReference type="EMBL" id="CAJVPY010036275">
    <property type="protein sequence ID" value="CAG8801824.1"/>
    <property type="molecule type" value="Genomic_DNA"/>
</dbReference>
<dbReference type="AlphaFoldDB" id="A0A9N9PBR2"/>
<protein>
    <submittedName>
        <fullName evidence="1">2464_t:CDS:1</fullName>
    </submittedName>
</protein>
<feature type="non-terminal residue" evidence="1">
    <location>
        <position position="1"/>
    </location>
</feature>